<organism evidence="1 2">
    <name type="scientific">Cucurbita argyrosperma subsp. sororia</name>
    <dbReference type="NCBI Taxonomy" id="37648"/>
    <lineage>
        <taxon>Eukaryota</taxon>
        <taxon>Viridiplantae</taxon>
        <taxon>Streptophyta</taxon>
        <taxon>Embryophyta</taxon>
        <taxon>Tracheophyta</taxon>
        <taxon>Spermatophyta</taxon>
        <taxon>Magnoliopsida</taxon>
        <taxon>eudicotyledons</taxon>
        <taxon>Gunneridae</taxon>
        <taxon>Pentapetalae</taxon>
        <taxon>rosids</taxon>
        <taxon>fabids</taxon>
        <taxon>Cucurbitales</taxon>
        <taxon>Cucurbitaceae</taxon>
        <taxon>Cucurbiteae</taxon>
        <taxon>Cucurbita</taxon>
    </lineage>
</organism>
<accession>A0AAV6NX76</accession>
<sequence>MVGGELEATHPLGGGCLVADNGTGSRLLYSTVWAILRPISYPGPNTNSGPWESDGALHPSLLFVFFLLFLSSSVEPSRRAVLCSAATARLPTAFFHNSSSLRSINHGWRSRIVCCSTDHWQCLMLQMWNSHGTKCCQYVRQMLVF</sequence>
<name>A0AAV6NX76_9ROSI</name>
<reference evidence="1 2" key="1">
    <citation type="journal article" date="2021" name="Hortic Res">
        <title>The domestication of Cucurbita argyrosperma as revealed by the genome of its wild relative.</title>
        <authorList>
            <person name="Barrera-Redondo J."/>
            <person name="Sanchez-de la Vega G."/>
            <person name="Aguirre-Liguori J.A."/>
            <person name="Castellanos-Morales G."/>
            <person name="Gutierrez-Guerrero Y.T."/>
            <person name="Aguirre-Dugua X."/>
            <person name="Aguirre-Planter E."/>
            <person name="Tenaillon M.I."/>
            <person name="Lira-Saade R."/>
            <person name="Eguiarte L.E."/>
        </authorList>
    </citation>
    <scope>NUCLEOTIDE SEQUENCE [LARGE SCALE GENOMIC DNA]</scope>
    <source>
        <strain evidence="1">JBR-2021</strain>
    </source>
</reference>
<comment type="caution">
    <text evidence="1">The sequence shown here is derived from an EMBL/GenBank/DDBJ whole genome shotgun (WGS) entry which is preliminary data.</text>
</comment>
<gene>
    <name evidence="1" type="ORF">SDJN03_04596</name>
</gene>
<keyword evidence="2" id="KW-1185">Reference proteome</keyword>
<evidence type="ECO:0000313" key="1">
    <source>
        <dbReference type="EMBL" id="KAG6603987.1"/>
    </source>
</evidence>
<proteinExistence type="predicted"/>
<evidence type="ECO:0000313" key="2">
    <source>
        <dbReference type="Proteomes" id="UP000685013"/>
    </source>
</evidence>
<dbReference type="EMBL" id="JAGKQH010000003">
    <property type="protein sequence ID" value="KAG6603987.1"/>
    <property type="molecule type" value="Genomic_DNA"/>
</dbReference>
<feature type="non-terminal residue" evidence="1">
    <location>
        <position position="1"/>
    </location>
</feature>
<dbReference type="AlphaFoldDB" id="A0AAV6NX76"/>
<protein>
    <submittedName>
        <fullName evidence="1">Uncharacterized protein</fullName>
    </submittedName>
</protein>
<dbReference type="Proteomes" id="UP000685013">
    <property type="component" value="Chromosome 3"/>
</dbReference>